<feature type="compositionally biased region" description="Basic and acidic residues" evidence="10">
    <location>
        <begin position="1"/>
        <end position="25"/>
    </location>
</feature>
<evidence type="ECO:0000256" key="1">
    <source>
        <dbReference type="ARBA" id="ARBA00003468"/>
    </source>
</evidence>
<feature type="compositionally biased region" description="Low complexity" evidence="10">
    <location>
        <begin position="59"/>
        <end position="74"/>
    </location>
</feature>
<feature type="region of interest" description="Disordered" evidence="10">
    <location>
        <begin position="988"/>
        <end position="1029"/>
    </location>
</feature>
<evidence type="ECO:0000256" key="3">
    <source>
        <dbReference type="ARBA" id="ARBA00009307"/>
    </source>
</evidence>
<dbReference type="Pfam" id="PF00647">
    <property type="entry name" value="EF1G"/>
    <property type="match status" value="1"/>
</dbReference>
<feature type="non-terminal residue" evidence="16">
    <location>
        <position position="1199"/>
    </location>
</feature>
<keyword evidence="5" id="KW-0240">DNA-directed RNA polymerase</keyword>
<dbReference type="SUPFAM" id="SSF89942">
    <property type="entry name" value="eEF1-gamma domain"/>
    <property type="match status" value="1"/>
</dbReference>
<evidence type="ECO:0000256" key="8">
    <source>
        <dbReference type="ARBA" id="ARBA00023163"/>
    </source>
</evidence>
<dbReference type="InterPro" id="IPR036249">
    <property type="entry name" value="Thioredoxin-like_sf"/>
</dbReference>
<comment type="function">
    <text evidence="1">Probably plays a role in anchoring the complex to other cellular components.</text>
</comment>
<evidence type="ECO:0000256" key="4">
    <source>
        <dbReference type="ARBA" id="ARBA00011237"/>
    </source>
</evidence>
<keyword evidence="17" id="KW-1185">Reference proteome</keyword>
<keyword evidence="8" id="KW-0804">Transcription</keyword>
<dbReference type="Gene3D" id="2.40.50.140">
    <property type="entry name" value="Nucleic acid-binding proteins"/>
    <property type="match status" value="1"/>
</dbReference>
<evidence type="ECO:0000313" key="16">
    <source>
        <dbReference type="EMBL" id="MBN3290420.1"/>
    </source>
</evidence>
<dbReference type="PANTHER" id="PTHR43986">
    <property type="entry name" value="ELONGATION FACTOR 1-GAMMA"/>
    <property type="match status" value="1"/>
</dbReference>
<keyword evidence="6 9" id="KW-0251">Elongation factor</keyword>
<comment type="caution">
    <text evidence="16">The sequence shown here is derived from an EMBL/GenBank/DDBJ whole genome shotgun (WGS) entry which is preliminary data.</text>
</comment>
<dbReference type="InterPro" id="IPR010987">
    <property type="entry name" value="Glutathione-S-Trfase_C-like"/>
</dbReference>
<keyword evidence="7 9" id="KW-0648">Protein biosynthesis</keyword>
<dbReference type="InterPro" id="IPR001736">
    <property type="entry name" value="PLipase_D/transphosphatidylase"/>
</dbReference>
<evidence type="ECO:0000256" key="5">
    <source>
        <dbReference type="ARBA" id="ARBA00022478"/>
    </source>
</evidence>
<accession>A0ABS2YUG8</accession>
<dbReference type="SFLD" id="SFLDS00019">
    <property type="entry name" value="Glutathione_Transferase_(cytos"/>
    <property type="match status" value="1"/>
</dbReference>
<dbReference type="CDD" id="cd03181">
    <property type="entry name" value="GST_C_EF1Bgamma_like"/>
    <property type="match status" value="1"/>
</dbReference>
<dbReference type="SUPFAM" id="SSF88798">
    <property type="entry name" value="N-terminal, heterodimerisation domain of RBP7 (RpoE)"/>
    <property type="match status" value="1"/>
</dbReference>
<dbReference type="SMART" id="SM00316">
    <property type="entry name" value="S1"/>
    <property type="match status" value="1"/>
</dbReference>
<feature type="non-terminal residue" evidence="16">
    <location>
        <position position="1"/>
    </location>
</feature>
<dbReference type="PROSITE" id="PS50404">
    <property type="entry name" value="GST_NTER"/>
    <property type="match status" value="1"/>
</dbReference>
<comment type="similarity">
    <text evidence="2">Belongs to the phospholipase D family.</text>
</comment>
<dbReference type="Pfam" id="PF13918">
    <property type="entry name" value="PLDc_3"/>
    <property type="match status" value="1"/>
</dbReference>
<dbReference type="Pfam" id="PF00043">
    <property type="entry name" value="GST_C"/>
    <property type="match status" value="1"/>
</dbReference>
<evidence type="ECO:0000256" key="6">
    <source>
        <dbReference type="ARBA" id="ARBA00022768"/>
    </source>
</evidence>
<dbReference type="InterPro" id="IPR050802">
    <property type="entry name" value="EF-GSTs"/>
</dbReference>
<dbReference type="Gene3D" id="3.30.870.10">
    <property type="entry name" value="Endonuclease Chain A"/>
    <property type="match status" value="2"/>
</dbReference>
<evidence type="ECO:0000256" key="9">
    <source>
        <dbReference type="PROSITE-ProRule" id="PRU00519"/>
    </source>
</evidence>
<evidence type="ECO:0000259" key="12">
    <source>
        <dbReference type="PROSITE" id="PS50040"/>
    </source>
</evidence>
<dbReference type="SMART" id="SM01183">
    <property type="entry name" value="EF1G"/>
    <property type="match status" value="1"/>
</dbReference>
<evidence type="ECO:0000259" key="11">
    <source>
        <dbReference type="PROSITE" id="PS50035"/>
    </source>
</evidence>
<dbReference type="InterPro" id="IPR040079">
    <property type="entry name" value="Glutathione_S-Trfase"/>
</dbReference>
<evidence type="ECO:0000259" key="14">
    <source>
        <dbReference type="PROSITE" id="PS50404"/>
    </source>
</evidence>
<dbReference type="PROSITE" id="PS50126">
    <property type="entry name" value="S1"/>
    <property type="match status" value="1"/>
</dbReference>
<dbReference type="Gene3D" id="1.20.1050.10">
    <property type="match status" value="1"/>
</dbReference>
<dbReference type="InterPro" id="IPR001662">
    <property type="entry name" value="EF1B_G_C"/>
</dbReference>
<dbReference type="PROSITE" id="PS50040">
    <property type="entry name" value="EF1G_C"/>
    <property type="match status" value="1"/>
</dbReference>
<dbReference type="PANTHER" id="PTHR43986:SF1">
    <property type="entry name" value="ELONGATION FACTOR 1-GAMMA"/>
    <property type="match status" value="1"/>
</dbReference>
<feature type="compositionally biased region" description="Basic and acidic residues" evidence="10">
    <location>
        <begin position="988"/>
        <end position="1019"/>
    </location>
</feature>
<dbReference type="InterPro" id="IPR004046">
    <property type="entry name" value="GST_C"/>
</dbReference>
<dbReference type="SUPFAM" id="SSF50249">
    <property type="entry name" value="Nucleic acid-binding proteins"/>
    <property type="match status" value="1"/>
</dbReference>
<dbReference type="Pfam" id="PF02798">
    <property type="entry name" value="GST_N"/>
    <property type="match status" value="1"/>
</dbReference>
<evidence type="ECO:0000259" key="15">
    <source>
        <dbReference type="PROSITE" id="PS50405"/>
    </source>
</evidence>
<dbReference type="InterPro" id="IPR036282">
    <property type="entry name" value="Glutathione-S-Trfase_C_sf"/>
</dbReference>
<dbReference type="SUPFAM" id="SSF56024">
    <property type="entry name" value="Phospholipase D/nuclease"/>
    <property type="match status" value="2"/>
</dbReference>
<gene>
    <name evidence="16" type="primary">Eef1g</name>
    <name evidence="16" type="ORF">GTO92_0007821</name>
</gene>
<feature type="domain" description="S1 motif" evidence="13">
    <location>
        <begin position="690"/>
        <end position="770"/>
    </location>
</feature>
<feature type="region of interest" description="Disordered" evidence="10">
    <location>
        <begin position="136"/>
        <end position="169"/>
    </location>
</feature>
<dbReference type="Proteomes" id="UP001166052">
    <property type="component" value="Unassembled WGS sequence"/>
</dbReference>
<dbReference type="Gene3D" id="3.30.1490.120">
    <property type="entry name" value="RNA polymerase Rpb7-like, N-terminal domain"/>
    <property type="match status" value="1"/>
</dbReference>
<protein>
    <submittedName>
        <fullName evidence="16">EF1G factor</fullName>
    </submittedName>
</protein>
<evidence type="ECO:0000259" key="13">
    <source>
        <dbReference type="PROSITE" id="PS50126"/>
    </source>
</evidence>
<reference evidence="16" key="1">
    <citation type="journal article" date="2021" name="Cell">
        <title>Tracing the genetic footprints of vertebrate landing in non-teleost ray-finned fishes.</title>
        <authorList>
            <person name="Bi X."/>
            <person name="Wang K."/>
            <person name="Yang L."/>
            <person name="Pan H."/>
            <person name="Jiang H."/>
            <person name="Wei Q."/>
            <person name="Fang M."/>
            <person name="Yu H."/>
            <person name="Zhu C."/>
            <person name="Cai Y."/>
            <person name="He Y."/>
            <person name="Gan X."/>
            <person name="Zeng H."/>
            <person name="Yu D."/>
            <person name="Zhu Y."/>
            <person name="Jiang H."/>
            <person name="Qiu Q."/>
            <person name="Yang H."/>
            <person name="Zhang Y.E."/>
            <person name="Wang W."/>
            <person name="Zhu M."/>
            <person name="He S."/>
            <person name="Zhang G."/>
        </authorList>
    </citation>
    <scope>NUCLEOTIDE SEQUENCE</scope>
    <source>
        <strain evidence="16">Bchr_001</strain>
    </source>
</reference>
<dbReference type="InterPro" id="IPR003029">
    <property type="entry name" value="S1_domain"/>
</dbReference>
<feature type="region of interest" description="Disordered" evidence="10">
    <location>
        <begin position="1"/>
        <end position="92"/>
    </location>
</feature>
<dbReference type="PROSITE" id="PS50405">
    <property type="entry name" value="GST_CTER"/>
    <property type="match status" value="1"/>
</dbReference>
<feature type="domain" description="PLD phosphodiesterase" evidence="11">
    <location>
        <begin position="529"/>
        <end position="555"/>
    </location>
</feature>
<feature type="compositionally biased region" description="Acidic residues" evidence="10">
    <location>
        <begin position="1020"/>
        <end position="1029"/>
    </location>
</feature>
<feature type="compositionally biased region" description="Polar residues" evidence="10">
    <location>
        <begin position="139"/>
        <end position="152"/>
    </location>
</feature>
<dbReference type="SFLD" id="SFLDG00358">
    <property type="entry name" value="Main_(cytGST)"/>
    <property type="match status" value="1"/>
</dbReference>
<organism evidence="16 17">
    <name type="scientific">Polypterus senegalus</name>
    <name type="common">Senegal bichir</name>
    <dbReference type="NCBI Taxonomy" id="55291"/>
    <lineage>
        <taxon>Eukaryota</taxon>
        <taxon>Metazoa</taxon>
        <taxon>Chordata</taxon>
        <taxon>Craniata</taxon>
        <taxon>Vertebrata</taxon>
        <taxon>Euteleostomi</taxon>
        <taxon>Actinopterygii</taxon>
        <taxon>Polypteriformes</taxon>
        <taxon>Polypteridae</taxon>
        <taxon>Polypterus</taxon>
    </lineage>
</organism>
<dbReference type="CDD" id="cd03044">
    <property type="entry name" value="GST_N_EF1Bgamma"/>
    <property type="match status" value="1"/>
</dbReference>
<dbReference type="InterPro" id="IPR036433">
    <property type="entry name" value="EF1B_G_C_sf"/>
</dbReference>
<evidence type="ECO:0000256" key="10">
    <source>
        <dbReference type="SAM" id="MobiDB-lite"/>
    </source>
</evidence>
<dbReference type="SMART" id="SM00155">
    <property type="entry name" value="PLDc"/>
    <property type="match status" value="2"/>
</dbReference>
<dbReference type="InterPro" id="IPR032803">
    <property type="entry name" value="PLDc_3"/>
</dbReference>
<dbReference type="Gene3D" id="3.40.30.10">
    <property type="entry name" value="Glutaredoxin"/>
    <property type="match status" value="1"/>
</dbReference>
<comment type="subunit">
    <text evidence="4">EF-1 is composed of four subunits: alpha, beta, delta, and gamma.</text>
</comment>
<dbReference type="InterPro" id="IPR004045">
    <property type="entry name" value="Glutathione_S-Trfase_N"/>
</dbReference>
<dbReference type="PROSITE" id="PS50035">
    <property type="entry name" value="PLD"/>
    <property type="match status" value="2"/>
</dbReference>
<evidence type="ECO:0000313" key="17">
    <source>
        <dbReference type="Proteomes" id="UP001166052"/>
    </source>
</evidence>
<dbReference type="SUPFAM" id="SSF47616">
    <property type="entry name" value="GST C-terminal domain-like"/>
    <property type="match status" value="1"/>
</dbReference>
<evidence type="ECO:0000256" key="7">
    <source>
        <dbReference type="ARBA" id="ARBA00022917"/>
    </source>
</evidence>
<evidence type="ECO:0000256" key="2">
    <source>
        <dbReference type="ARBA" id="ARBA00008664"/>
    </source>
</evidence>
<feature type="domain" description="GST C-terminal" evidence="15">
    <location>
        <begin position="849"/>
        <end position="977"/>
    </location>
</feature>
<dbReference type="InterPro" id="IPR012340">
    <property type="entry name" value="NA-bd_OB-fold"/>
</dbReference>
<dbReference type="CDD" id="cd04462">
    <property type="entry name" value="S1_RNAPII_Rpb7"/>
    <property type="match status" value="1"/>
</dbReference>
<feature type="domain" description="GST N-terminal" evidence="14">
    <location>
        <begin position="763"/>
        <end position="848"/>
    </location>
</feature>
<dbReference type="Gene3D" id="3.30.70.1010">
    <property type="entry name" value="Translation elongation factor EF1B, gamma chain, conserved domain"/>
    <property type="match status" value="1"/>
</dbReference>
<name>A0ABS2YUG8_POLSE</name>
<proteinExistence type="inferred from homology"/>
<dbReference type="EMBL" id="JAAWVN010008037">
    <property type="protein sequence ID" value="MBN3290420.1"/>
    <property type="molecule type" value="Genomic_DNA"/>
</dbReference>
<sequence length="1199" mass="136108">MKMGRRKVEQETPVRRSSRLRDIPPDKTGIMEPSQQSESRTDDWIGPHLRKSIKAYRNPTSAPEPTSEPEPNSKPTKEKEIPDEDPKEIAPAKVHSTKIPTYHGSTVKIPLPMQITAAEPRVMLGFRVPMKLDRREITPETTRSDSPISDQGATLKGTDDVQEKLVSPPAETVKHIPIQSVLEEKVKAEITKPDTEILQPRTKQDRLPRGKFAKLVESIPTGLEYPEGSPLYPSIFQAWKHLLNEANGSVDIAAFYFTLRDTELENLDPSADQGRQIFEALSQLQPRGIKLSIAVNSPQSSDQDTTTLSDTGAEVRNVDLKVLTGGIIHTKLWVVDKKHVYVGSANMDWRSLTQVKELGATVYNCSCLAQDMEKIFQMYFYLGKKDHFIPALWPTEYTADSSKEYPLSLKLNGVPSKVYLSSAPPSLCGDGRTDDLTAIIDVIQDAQKFIYISVMDYLPMSEYSTPKRVAACEKRVQVRLLVSCWEHSYPPMFVFLESLDVLKQKPLECKIEVKIFHVGPNPGQRKIPFTRVNHAKYMVTDRVAYIGTSNWSESYFTQTAGVGIVINQTDASVTEDQTTVQNQLEAVFLRDWNSNHAVFLEKEHRTLISISGILICANSILKWFILKVKDIQIYENIKRHCLVQPSVSMYGFVIAVTTIDNIGAGIIQPSRGLVLYPVKYKAIVFRPFKGEVVDAVVTQVNKVGLFTEIGPMSCFISRHSIPSEMEFDPNSNPPCYKTVDEDIVIQQDDEIRLKIVGTRVDKNDITLYTYPDNWRAFKPLIAAQYSGAKIKVASSPPQFHFGQTNKTPDFLQKFPIGKVPAFQGDDGFCLFESNAIAHYLASEALRGSTKEAAAQVLQWVSFADSEIVPPASTWVFPTLGIMQYNKQATEHAKEEVRKVLSVLNEHLHTRTFLVGERLTLADITVVCSLLWLYKQVLEPSFRQSFLNTNRWFITCINQPQFKAVLGEVKLCEKMAQFDAKKFAELQPKKEATPKKEKAPKESKQPEKKEKKEKEEKPEAAQEEEMDECEAVLASEPKAKDPFAHLTKSTFVLDEFKRKYSNEDTLTVALPHFWEHFDREGYSIWFGEYRFPEELAMTFMSCNLITGMFQRLEKLRKNAFASVILFGTNNDSSISGIWIFRGQDLAFTLCEDWQIDYESYAWRKLDVDSDECKTMVKEYFAWEGEFKHVGKPFNLGKIFK</sequence>
<feature type="domain" description="EF-1-gamma C-terminal" evidence="12">
    <location>
        <begin position="1038"/>
        <end position="1199"/>
    </location>
</feature>
<comment type="similarity">
    <text evidence="3">Belongs to the eukaryotic RPB7/RPC8 RNA polymerase subunit family.</text>
</comment>
<dbReference type="InterPro" id="IPR036898">
    <property type="entry name" value="RNA_pol_Rpb7-like_N_sf"/>
</dbReference>
<dbReference type="SUPFAM" id="SSF52833">
    <property type="entry name" value="Thioredoxin-like"/>
    <property type="match status" value="1"/>
</dbReference>
<feature type="domain" description="PLD phosphodiesterase" evidence="11">
    <location>
        <begin position="324"/>
        <end position="351"/>
    </location>
</feature>